<name>A0A8G1A372_9EURY</name>
<reference evidence="1" key="2">
    <citation type="submission" date="2019-03" db="EMBL/GenBank/DDBJ databases">
        <authorList>
            <person name="Chen S.-C."/>
            <person name="Wu S.-Y."/>
            <person name="Lai M.-C."/>
        </authorList>
    </citation>
    <scope>NUCLEOTIDE SEQUENCE</scope>
    <source>
        <strain evidence="1">ML15</strain>
    </source>
</reference>
<organism evidence="1 2">
    <name type="scientific">Methanofollis formosanus</name>
    <dbReference type="NCBI Taxonomy" id="299308"/>
    <lineage>
        <taxon>Archaea</taxon>
        <taxon>Methanobacteriati</taxon>
        <taxon>Methanobacteriota</taxon>
        <taxon>Stenosarchaea group</taxon>
        <taxon>Methanomicrobia</taxon>
        <taxon>Methanomicrobiales</taxon>
        <taxon>Methanomicrobiaceae</taxon>
        <taxon>Methanofollis</taxon>
    </lineage>
</organism>
<protein>
    <submittedName>
        <fullName evidence="1">SDR family oxidoreductase</fullName>
    </submittedName>
</protein>
<dbReference type="EMBL" id="CP037968">
    <property type="protein sequence ID" value="QYZ79593.1"/>
    <property type="molecule type" value="Genomic_DNA"/>
</dbReference>
<dbReference type="Proteomes" id="UP000826709">
    <property type="component" value="Chromosome"/>
</dbReference>
<dbReference type="InterPro" id="IPR036188">
    <property type="entry name" value="FAD/NAD-bd_sf"/>
</dbReference>
<reference evidence="1" key="1">
    <citation type="journal article" date="2005" name="Int. J. Syst. Evol. Microbiol.">
        <title>Methanofollis formosanus sp. nov., isolated from a fish pond.</title>
        <authorList>
            <person name="Wu S.Y."/>
            <person name="Chen S.C."/>
            <person name="Lai M.C."/>
        </authorList>
    </citation>
    <scope>NUCLEOTIDE SEQUENCE</scope>
    <source>
        <strain evidence="1">ML15</strain>
    </source>
</reference>
<dbReference type="RefSeq" id="WP_220680900.1">
    <property type="nucleotide sequence ID" value="NZ_CP037968.1"/>
</dbReference>
<gene>
    <name evidence="1" type="ORF">E2N92_09195</name>
</gene>
<accession>A0A8G1A372</accession>
<dbReference type="Gene3D" id="3.50.50.60">
    <property type="entry name" value="FAD/NAD(P)-binding domain"/>
    <property type="match status" value="1"/>
</dbReference>
<dbReference type="AlphaFoldDB" id="A0A8G1A372"/>
<sequence length="215" mass="22549">MHKTALVIGGGTYGAACTRYLLREGWRCVVVDQDSLCLAARSLLTDGTDGKVSFVRGGVAAALDLFTAHTPDYLVPTVPFHLLAALLSRASGFVPWERGAGEAAAALPSDLLLSSSEGTLVLSYNREGTCLPACPAPLLCPATGERRPRPLHALLSDALPTALVLESVQLGPGVGGLRGDDAAVLLARAREEERIVVGTACRCHGLVTALRRREV</sequence>
<evidence type="ECO:0000313" key="2">
    <source>
        <dbReference type="Proteomes" id="UP000826709"/>
    </source>
</evidence>
<dbReference type="SUPFAM" id="SSF51905">
    <property type="entry name" value="FAD/NAD(P)-binding domain"/>
    <property type="match status" value="1"/>
</dbReference>
<dbReference type="OrthoDB" id="137061at2157"/>
<keyword evidence="2" id="KW-1185">Reference proteome</keyword>
<proteinExistence type="predicted"/>
<dbReference type="KEGG" id="mfk:E2N92_09195"/>
<evidence type="ECO:0000313" key="1">
    <source>
        <dbReference type="EMBL" id="QYZ79593.1"/>
    </source>
</evidence>